<accession>A0A6N3H7Z4</accession>
<dbReference type="EMBL" id="CACRUU010000122">
    <property type="protein sequence ID" value="VYU72836.1"/>
    <property type="molecule type" value="Genomic_DNA"/>
</dbReference>
<gene>
    <name evidence="2" type="ORF">RGLFYP36_02911</name>
</gene>
<proteinExistence type="predicted"/>
<evidence type="ECO:0000313" key="2">
    <source>
        <dbReference type="EMBL" id="VYU72836.1"/>
    </source>
</evidence>
<dbReference type="Pfam" id="PF12645">
    <property type="entry name" value="HTH_16"/>
    <property type="match status" value="1"/>
</dbReference>
<dbReference type="RefSeq" id="WP_156734739.1">
    <property type="nucleotide sequence ID" value="NZ_BAABSA010000040.1"/>
</dbReference>
<name>A0A6N3H7Z4_MEDGN</name>
<reference evidence="2" key="1">
    <citation type="submission" date="2019-11" db="EMBL/GenBank/DDBJ databases">
        <authorList>
            <person name="Feng L."/>
        </authorList>
    </citation>
    <scope>NUCLEOTIDE SEQUENCE</scope>
    <source>
        <strain evidence="2">RgnavusLFYP36</strain>
    </source>
</reference>
<evidence type="ECO:0000259" key="1">
    <source>
        <dbReference type="Pfam" id="PF12645"/>
    </source>
</evidence>
<organism evidence="2">
    <name type="scientific">Mediterraneibacter gnavus</name>
    <name type="common">Ruminococcus gnavus</name>
    <dbReference type="NCBI Taxonomy" id="33038"/>
    <lineage>
        <taxon>Bacteria</taxon>
        <taxon>Bacillati</taxon>
        <taxon>Bacillota</taxon>
        <taxon>Clostridia</taxon>
        <taxon>Lachnospirales</taxon>
        <taxon>Lachnospiraceae</taxon>
        <taxon>Mediterraneibacter</taxon>
    </lineage>
</organism>
<protein>
    <submittedName>
        <fullName evidence="2">Helix-turn-helix domain protein</fullName>
    </submittedName>
</protein>
<feature type="domain" description="Helix-turn-helix conjugative transposon-like" evidence="1">
    <location>
        <begin position="10"/>
        <end position="74"/>
    </location>
</feature>
<dbReference type="InterPro" id="IPR024760">
    <property type="entry name" value="HTH_dom_conjug_TS-like"/>
</dbReference>
<dbReference type="AlphaFoldDB" id="A0A6N3H7Z4"/>
<sequence length="78" mass="9194">MSNGKKMLPYEIIMSAISGDAQSVNYVLEYYDPYINELCKRKIKLADGREYDQVDDFMKLRIRAKLIEKIVNFKILLE</sequence>